<dbReference type="InterPro" id="IPR001995">
    <property type="entry name" value="Peptidase_A2_cat"/>
</dbReference>
<dbReference type="CDD" id="cd00303">
    <property type="entry name" value="retropepsin_like"/>
    <property type="match status" value="1"/>
</dbReference>
<dbReference type="InterPro" id="IPR018061">
    <property type="entry name" value="Retropepsins"/>
</dbReference>
<protein>
    <recommendedName>
        <fullName evidence="4">Peptidase A2 domain-containing protein</fullName>
    </recommendedName>
</protein>
<dbReference type="InterPro" id="IPR001969">
    <property type="entry name" value="Aspartic_peptidase_AS"/>
</dbReference>
<evidence type="ECO:0000256" key="1">
    <source>
        <dbReference type="ARBA" id="ARBA00022750"/>
    </source>
</evidence>
<dbReference type="SUPFAM" id="SSF50630">
    <property type="entry name" value="Acid proteases"/>
    <property type="match status" value="1"/>
</dbReference>
<dbReference type="InterPro" id="IPR021109">
    <property type="entry name" value="Peptidase_aspartic_dom_sf"/>
</dbReference>
<keyword evidence="1" id="KW-0645">Protease</keyword>
<dbReference type="Proteomes" id="UP000740883">
    <property type="component" value="Unassembled WGS sequence"/>
</dbReference>
<dbReference type="AlphaFoldDB" id="A0A9P6KY65"/>
<dbReference type="GO" id="GO:0004190">
    <property type="term" value="F:aspartic-type endopeptidase activity"/>
    <property type="evidence" value="ECO:0007669"/>
    <property type="project" value="UniProtKB-KW"/>
</dbReference>
<name>A0A9P6KY65_9MICR</name>
<feature type="domain" description="Peptidase A2" evidence="4">
    <location>
        <begin position="275"/>
        <end position="352"/>
    </location>
</feature>
<dbReference type="OrthoDB" id="2195731at2759"/>
<evidence type="ECO:0000256" key="3">
    <source>
        <dbReference type="SAM" id="MobiDB-lite"/>
    </source>
</evidence>
<dbReference type="PROSITE" id="PS50175">
    <property type="entry name" value="ASP_PROT_RETROV"/>
    <property type="match status" value="1"/>
</dbReference>
<dbReference type="EMBL" id="SBJO01000456">
    <property type="protein sequence ID" value="KAF9761001.1"/>
    <property type="molecule type" value="Genomic_DNA"/>
</dbReference>
<evidence type="ECO:0000313" key="6">
    <source>
        <dbReference type="Proteomes" id="UP000740883"/>
    </source>
</evidence>
<organism evidence="5 6">
    <name type="scientific">Nosema granulosis</name>
    <dbReference type="NCBI Taxonomy" id="83296"/>
    <lineage>
        <taxon>Eukaryota</taxon>
        <taxon>Fungi</taxon>
        <taxon>Fungi incertae sedis</taxon>
        <taxon>Microsporidia</taxon>
        <taxon>Nosematidae</taxon>
        <taxon>Nosema</taxon>
    </lineage>
</organism>
<sequence>MPTATKAISEYEGNDLVDVNSWLKEVMIMCSLAEMNEQAILKTIIFKLKGEARSYLISFNNGDISSLNLETLVESLKKRFGNSKRTDDVLKRFLDLESAGSYNEFISLLRDATFLYEKECISMKSLVRFTISKSPTEIKSLLYQFACTSDSWSNFIKEAEDASWLAFPEKVINRVGSEPNNTKAKSVKSLAVRKFLCKLHGNGNHSTENCFTIKKLGKLGWMKKQGVNMLSSTDEKTNVQDVFNKDFNVYSLDTVVKGMGKNPFFTNVIINQEAHTGLLDTGADVTLVNISRIKDRSKIEPVLERIKTASGDSIIIKGIIRNFSIKVLDKEITFSPLVCQGLPDYTILGIDVISSNPELLDRITMKFRKPLVSATTSSKNDKIQTLSQKKPHSASKNANPTDTSKNAYVSKTSKNVKISKKSINMTFTSSKRERVMQEFQELFKEEISPTDMCKTKVHTIDTEQNNPIFQKKIPSTGSL</sequence>
<dbReference type="Pfam" id="PF00077">
    <property type="entry name" value="RVP"/>
    <property type="match status" value="1"/>
</dbReference>
<keyword evidence="6" id="KW-1185">Reference proteome</keyword>
<evidence type="ECO:0000313" key="5">
    <source>
        <dbReference type="EMBL" id="KAF9761001.1"/>
    </source>
</evidence>
<evidence type="ECO:0000259" key="4">
    <source>
        <dbReference type="PROSITE" id="PS50175"/>
    </source>
</evidence>
<proteinExistence type="predicted"/>
<keyword evidence="2" id="KW-0378">Hydrolase</keyword>
<comment type="caution">
    <text evidence="5">The sequence shown here is derived from an EMBL/GenBank/DDBJ whole genome shotgun (WGS) entry which is preliminary data.</text>
</comment>
<keyword evidence="1" id="KW-0064">Aspartyl protease</keyword>
<gene>
    <name evidence="5" type="ORF">NGRA_2908</name>
</gene>
<reference evidence="5 6" key="1">
    <citation type="journal article" date="2020" name="Genome Biol. Evol.">
        <title>Comparative genomics of strictly vertically transmitted, feminizing microsporidia endosymbionts of amphipod crustaceans.</title>
        <authorList>
            <person name="Cormier A."/>
            <person name="Chebbi M.A."/>
            <person name="Giraud I."/>
            <person name="Wattier R."/>
            <person name="Teixeira M."/>
            <person name="Gilbert C."/>
            <person name="Rigaud T."/>
            <person name="Cordaux R."/>
        </authorList>
    </citation>
    <scope>NUCLEOTIDE SEQUENCE [LARGE SCALE GENOMIC DNA]</scope>
    <source>
        <strain evidence="5 6">Ou3-Ou53</strain>
    </source>
</reference>
<dbReference type="GO" id="GO:0006508">
    <property type="term" value="P:proteolysis"/>
    <property type="evidence" value="ECO:0007669"/>
    <property type="project" value="InterPro"/>
</dbReference>
<evidence type="ECO:0000256" key="2">
    <source>
        <dbReference type="ARBA" id="ARBA00022801"/>
    </source>
</evidence>
<dbReference type="PROSITE" id="PS00141">
    <property type="entry name" value="ASP_PROTEASE"/>
    <property type="match status" value="1"/>
</dbReference>
<accession>A0A9P6KY65</accession>
<feature type="region of interest" description="Disordered" evidence="3">
    <location>
        <begin position="378"/>
        <end position="406"/>
    </location>
</feature>
<dbReference type="Gene3D" id="2.40.70.10">
    <property type="entry name" value="Acid Proteases"/>
    <property type="match status" value="1"/>
</dbReference>